<comment type="caution">
    <text evidence="3">The sequence shown here is derived from an EMBL/GenBank/DDBJ whole genome shotgun (WGS) entry which is preliminary data.</text>
</comment>
<reference evidence="3" key="2">
    <citation type="journal article" date="2021" name="PeerJ">
        <title>Extensive microbial diversity within the chicken gut microbiome revealed by metagenomics and culture.</title>
        <authorList>
            <person name="Gilroy R."/>
            <person name="Ravi A."/>
            <person name="Getino M."/>
            <person name="Pursley I."/>
            <person name="Horton D.L."/>
            <person name="Alikhan N.F."/>
            <person name="Baker D."/>
            <person name="Gharbi K."/>
            <person name="Hall N."/>
            <person name="Watson M."/>
            <person name="Adriaenssens E.M."/>
            <person name="Foster-Nyarko E."/>
            <person name="Jarju S."/>
            <person name="Secka A."/>
            <person name="Antonio M."/>
            <person name="Oren A."/>
            <person name="Chaudhuri R.R."/>
            <person name="La Ragione R."/>
            <person name="Hildebrand F."/>
            <person name="Pallen M.J."/>
        </authorList>
    </citation>
    <scope>NUCLEOTIDE SEQUENCE</scope>
    <source>
        <strain evidence="3">B1-15692</strain>
    </source>
</reference>
<dbReference type="AlphaFoldDB" id="A0A9D9I806"/>
<feature type="transmembrane region" description="Helical" evidence="2">
    <location>
        <begin position="30"/>
        <end position="49"/>
    </location>
</feature>
<organism evidence="3 4">
    <name type="scientific">Candidatus Cryptobacteroides faecipullorum</name>
    <dbReference type="NCBI Taxonomy" id="2840764"/>
    <lineage>
        <taxon>Bacteria</taxon>
        <taxon>Pseudomonadati</taxon>
        <taxon>Bacteroidota</taxon>
        <taxon>Bacteroidia</taxon>
        <taxon>Bacteroidales</taxon>
        <taxon>Candidatus Cryptobacteroides</taxon>
    </lineage>
</organism>
<protein>
    <submittedName>
        <fullName evidence="3">Energy transducer TonB</fullName>
    </submittedName>
</protein>
<dbReference type="EMBL" id="JADIMH010000047">
    <property type="protein sequence ID" value="MBO8467677.1"/>
    <property type="molecule type" value="Genomic_DNA"/>
</dbReference>
<reference evidence="3" key="1">
    <citation type="submission" date="2020-10" db="EMBL/GenBank/DDBJ databases">
        <authorList>
            <person name="Gilroy R."/>
        </authorList>
    </citation>
    <scope>NUCLEOTIDE SEQUENCE</scope>
    <source>
        <strain evidence="3">B1-15692</strain>
    </source>
</reference>
<feature type="region of interest" description="Disordered" evidence="1">
    <location>
        <begin position="146"/>
        <end position="179"/>
    </location>
</feature>
<evidence type="ECO:0000256" key="1">
    <source>
        <dbReference type="SAM" id="MobiDB-lite"/>
    </source>
</evidence>
<name>A0A9D9I806_9BACT</name>
<accession>A0A9D9I806</accession>
<keyword evidence="2" id="KW-1133">Transmembrane helix</keyword>
<proteinExistence type="predicted"/>
<keyword evidence="2" id="KW-0472">Membrane</keyword>
<dbReference type="Gene3D" id="3.30.1150.10">
    <property type="match status" value="1"/>
</dbReference>
<dbReference type="Proteomes" id="UP000823660">
    <property type="component" value="Unassembled WGS sequence"/>
</dbReference>
<dbReference type="SUPFAM" id="SSF74653">
    <property type="entry name" value="TolA/TonB C-terminal domain"/>
    <property type="match status" value="1"/>
</dbReference>
<gene>
    <name evidence="3" type="ORF">IAB99_07940</name>
</gene>
<evidence type="ECO:0000256" key="2">
    <source>
        <dbReference type="SAM" id="Phobius"/>
    </source>
</evidence>
<feature type="compositionally biased region" description="Basic and acidic residues" evidence="1">
    <location>
        <begin position="159"/>
        <end position="175"/>
    </location>
</feature>
<evidence type="ECO:0000313" key="3">
    <source>
        <dbReference type="EMBL" id="MBO8467677.1"/>
    </source>
</evidence>
<evidence type="ECO:0000313" key="4">
    <source>
        <dbReference type="Proteomes" id="UP000823660"/>
    </source>
</evidence>
<keyword evidence="2" id="KW-0812">Transmembrane</keyword>
<sequence>MKPFQIRKWPGKVWTRIRWQFRDSSSGDKAGLYLTVIAHLTVIIVLLAVQVNTAIRKSDSFLLDFSAADEREARIKEEAFRESISSRLDKMLGDVPATRPEPETGDRIRNIAVDAGGPLKDDRNTDVSRLYEDARRLDDELKSGRNHAIYEDATDEAVETGKENGKGSEDQEKTEYSGPSVLSYTLDGRKASHLRIPAYQCYGGGEVTVIITVDPSGRVLNAKIMDEVSSTDQCLRDFAIRAARLSRFSSSRTAPARQTGEIVYRFIAQ</sequence>